<feature type="region of interest" description="Disordered" evidence="5">
    <location>
        <begin position="389"/>
        <end position="560"/>
    </location>
</feature>
<dbReference type="OrthoDB" id="165382at2759"/>
<feature type="transmembrane region" description="Helical" evidence="6">
    <location>
        <begin position="175"/>
        <end position="195"/>
    </location>
</feature>
<accession>A0A9P4PN28</accession>
<evidence type="ECO:0000256" key="3">
    <source>
        <dbReference type="ARBA" id="ARBA00022989"/>
    </source>
</evidence>
<feature type="transmembrane region" description="Helical" evidence="6">
    <location>
        <begin position="336"/>
        <end position="355"/>
    </location>
</feature>
<feature type="transmembrane region" description="Helical" evidence="6">
    <location>
        <begin position="268"/>
        <end position="284"/>
    </location>
</feature>
<comment type="subcellular location">
    <subcellularLocation>
        <location evidence="1">Membrane</location>
        <topology evidence="1">Multi-pass membrane protein</topology>
    </subcellularLocation>
</comment>
<proteinExistence type="predicted"/>
<dbReference type="InterPro" id="IPR037185">
    <property type="entry name" value="EmrE-like"/>
</dbReference>
<sequence length="673" mass="72192">MMLPPTSVAAGSATATSDAPSPTSTSLIPPYGSAQWNSLIGIITAIVGNVLISFALNMQRYAHIRLEREWQQKERQRKRRSASYRSLSGAKRYRDDPQGDDAANEDDPLLPAPPSRNNTGGSGSLSPVEEEGGPEELPYKQKSYLKSPYWWAGIIMMTCGEAGNFLAYGFAPASIVSPLGVVALIVNCIIAPFMLKEPFRARDALGVLVAVGGAVTVVLSASDNNPKLGPDEIWGLISTWEFETYFGITVATIAVLVVASNRFGDKNILIDLGLVGLFGGYTALSTKGVASMLSYTLWRAITFPVTYLLVAILVGTAVMQIKYINRALQRFDATQVIPVQFVLFTLSVILGSAILYRDFERTSGDDAGKFVGGCALTFAGVWLITSGRPKRSEEDDDRDPEPEDAINLMDGERYRDDLDGTNETAPSSGRSSTVRATSPPMNTGGRPPIVEISQPATPDITFTPDGLSQGPATPTDVPSLLTKNPWEEDDTHPSSLHPRPAELSRNSTLSTPILPSQTPELPPASTSSPELTGPPRPETPVRQISDSAAMLSTPPSTLAQHRLRRIATSERVGPRNSLSGPLLASPLSNSLSAVVADLKRGGNVRMSPLPRDSTSDAARRQSVLGIGADEVMDSHIGEPLDRRRTATDEDTRGEQAGGRGRSLSGTLNELWRG</sequence>
<feature type="compositionally biased region" description="Polar residues" evidence="5">
    <location>
        <begin position="504"/>
        <end position="530"/>
    </location>
</feature>
<gene>
    <name evidence="7" type="ORF">P171DRAFT_385110</name>
</gene>
<dbReference type="PANTHER" id="PTHR12570:SF65">
    <property type="entry name" value="MAGNESIUM TRANSPORTER NIPA9-RELATED"/>
    <property type="match status" value="1"/>
</dbReference>
<feature type="compositionally biased region" description="Basic and acidic residues" evidence="5">
    <location>
        <begin position="632"/>
        <end position="653"/>
    </location>
</feature>
<feature type="compositionally biased region" description="Acidic residues" evidence="5">
    <location>
        <begin position="394"/>
        <end position="404"/>
    </location>
</feature>
<protein>
    <submittedName>
        <fullName evidence="7">DUF803-domain-containing protein</fullName>
    </submittedName>
</protein>
<evidence type="ECO:0000256" key="2">
    <source>
        <dbReference type="ARBA" id="ARBA00022692"/>
    </source>
</evidence>
<keyword evidence="3 6" id="KW-1133">Transmembrane helix</keyword>
<dbReference type="InterPro" id="IPR008521">
    <property type="entry name" value="Mg_trans_NIPA"/>
</dbReference>
<dbReference type="AlphaFoldDB" id="A0A9P4PN28"/>
<dbReference type="GO" id="GO:0016020">
    <property type="term" value="C:membrane"/>
    <property type="evidence" value="ECO:0007669"/>
    <property type="project" value="UniProtKB-SubCell"/>
</dbReference>
<evidence type="ECO:0000313" key="8">
    <source>
        <dbReference type="Proteomes" id="UP000799764"/>
    </source>
</evidence>
<feature type="transmembrane region" description="Helical" evidence="6">
    <location>
        <begin position="204"/>
        <end position="222"/>
    </location>
</feature>
<dbReference type="PANTHER" id="PTHR12570">
    <property type="match status" value="1"/>
</dbReference>
<dbReference type="Proteomes" id="UP000799764">
    <property type="component" value="Unassembled WGS sequence"/>
</dbReference>
<evidence type="ECO:0000256" key="4">
    <source>
        <dbReference type="ARBA" id="ARBA00023136"/>
    </source>
</evidence>
<feature type="region of interest" description="Disordered" evidence="5">
    <location>
        <begin position="71"/>
        <end position="136"/>
    </location>
</feature>
<comment type="caution">
    <text evidence="7">The sequence shown here is derived from an EMBL/GenBank/DDBJ whole genome shotgun (WGS) entry which is preliminary data.</text>
</comment>
<feature type="transmembrane region" description="Helical" evidence="6">
    <location>
        <begin position="39"/>
        <end position="58"/>
    </location>
</feature>
<reference evidence="7" key="1">
    <citation type="journal article" date="2020" name="Stud. Mycol.">
        <title>101 Dothideomycetes genomes: a test case for predicting lifestyles and emergence of pathogens.</title>
        <authorList>
            <person name="Haridas S."/>
            <person name="Albert R."/>
            <person name="Binder M."/>
            <person name="Bloem J."/>
            <person name="Labutti K."/>
            <person name="Salamov A."/>
            <person name="Andreopoulos B."/>
            <person name="Baker S."/>
            <person name="Barry K."/>
            <person name="Bills G."/>
            <person name="Bluhm B."/>
            <person name="Cannon C."/>
            <person name="Castanera R."/>
            <person name="Culley D."/>
            <person name="Daum C."/>
            <person name="Ezra D."/>
            <person name="Gonzalez J."/>
            <person name="Henrissat B."/>
            <person name="Kuo A."/>
            <person name="Liang C."/>
            <person name="Lipzen A."/>
            <person name="Lutzoni F."/>
            <person name="Magnuson J."/>
            <person name="Mondo S."/>
            <person name="Nolan M."/>
            <person name="Ohm R."/>
            <person name="Pangilinan J."/>
            <person name="Park H.-J."/>
            <person name="Ramirez L."/>
            <person name="Alfaro M."/>
            <person name="Sun H."/>
            <person name="Tritt A."/>
            <person name="Yoshinaga Y."/>
            <person name="Zwiers L.-H."/>
            <person name="Turgeon B."/>
            <person name="Goodwin S."/>
            <person name="Spatafora J."/>
            <person name="Crous P."/>
            <person name="Grigoriev I."/>
        </authorList>
    </citation>
    <scope>NUCLEOTIDE SEQUENCE</scope>
    <source>
        <strain evidence="7">CBS 690.94</strain>
    </source>
</reference>
<feature type="transmembrane region" description="Helical" evidence="6">
    <location>
        <begin position="304"/>
        <end position="324"/>
    </location>
</feature>
<dbReference type="EMBL" id="MU001498">
    <property type="protein sequence ID" value="KAF2446293.1"/>
    <property type="molecule type" value="Genomic_DNA"/>
</dbReference>
<keyword evidence="8" id="KW-1185">Reference proteome</keyword>
<evidence type="ECO:0000256" key="6">
    <source>
        <dbReference type="SAM" id="Phobius"/>
    </source>
</evidence>
<dbReference type="InterPro" id="IPR036259">
    <property type="entry name" value="MFS_trans_sf"/>
</dbReference>
<dbReference type="SUPFAM" id="SSF103481">
    <property type="entry name" value="Multidrug resistance efflux transporter EmrE"/>
    <property type="match status" value="1"/>
</dbReference>
<evidence type="ECO:0000313" key="7">
    <source>
        <dbReference type="EMBL" id="KAF2446293.1"/>
    </source>
</evidence>
<organism evidence="7 8">
    <name type="scientific">Karstenula rhodostoma CBS 690.94</name>
    <dbReference type="NCBI Taxonomy" id="1392251"/>
    <lineage>
        <taxon>Eukaryota</taxon>
        <taxon>Fungi</taxon>
        <taxon>Dikarya</taxon>
        <taxon>Ascomycota</taxon>
        <taxon>Pezizomycotina</taxon>
        <taxon>Dothideomycetes</taxon>
        <taxon>Pleosporomycetidae</taxon>
        <taxon>Pleosporales</taxon>
        <taxon>Massarineae</taxon>
        <taxon>Didymosphaeriaceae</taxon>
        <taxon>Karstenula</taxon>
    </lineage>
</organism>
<feature type="transmembrane region" description="Helical" evidence="6">
    <location>
        <begin position="149"/>
        <end position="169"/>
    </location>
</feature>
<feature type="region of interest" description="Disordered" evidence="5">
    <location>
        <begin position="1"/>
        <end position="25"/>
    </location>
</feature>
<evidence type="ECO:0000256" key="5">
    <source>
        <dbReference type="SAM" id="MobiDB-lite"/>
    </source>
</evidence>
<feature type="region of interest" description="Disordered" evidence="5">
    <location>
        <begin position="627"/>
        <end position="673"/>
    </location>
</feature>
<feature type="non-terminal residue" evidence="7">
    <location>
        <position position="673"/>
    </location>
</feature>
<feature type="compositionally biased region" description="Acidic residues" evidence="5">
    <location>
        <begin position="98"/>
        <end position="108"/>
    </location>
</feature>
<keyword evidence="2 6" id="KW-0812">Transmembrane</keyword>
<dbReference type="SUPFAM" id="SSF103473">
    <property type="entry name" value="MFS general substrate transporter"/>
    <property type="match status" value="1"/>
</dbReference>
<feature type="compositionally biased region" description="Polar residues" evidence="5">
    <location>
        <begin position="421"/>
        <end position="441"/>
    </location>
</feature>
<dbReference type="Pfam" id="PF05653">
    <property type="entry name" value="Mg_trans_NIPA"/>
    <property type="match status" value="1"/>
</dbReference>
<evidence type="ECO:0000256" key="1">
    <source>
        <dbReference type="ARBA" id="ARBA00004141"/>
    </source>
</evidence>
<keyword evidence="4 6" id="KW-0472">Membrane</keyword>
<name>A0A9P4PN28_9PLEO</name>
<dbReference type="GO" id="GO:0015095">
    <property type="term" value="F:magnesium ion transmembrane transporter activity"/>
    <property type="evidence" value="ECO:0007669"/>
    <property type="project" value="InterPro"/>
</dbReference>
<feature type="transmembrane region" description="Helical" evidence="6">
    <location>
        <begin position="242"/>
        <end position="261"/>
    </location>
</feature>